<evidence type="ECO:0000313" key="1">
    <source>
        <dbReference type="EMBL" id="CAD9037173.1"/>
    </source>
</evidence>
<organism evidence="1">
    <name type="scientific">Eutreptiella gymnastica</name>
    <dbReference type="NCBI Taxonomy" id="73025"/>
    <lineage>
        <taxon>Eukaryota</taxon>
        <taxon>Discoba</taxon>
        <taxon>Euglenozoa</taxon>
        <taxon>Euglenida</taxon>
        <taxon>Spirocuta</taxon>
        <taxon>Euglenophyceae</taxon>
        <taxon>Eutreptiales</taxon>
        <taxon>Eutreptiaceae</taxon>
        <taxon>Eutreptiella</taxon>
    </lineage>
</organism>
<gene>
    <name evidence="1" type="ORF">EGYM00392_LOCUS48331</name>
</gene>
<accession>A0A7S1NSC0</accession>
<proteinExistence type="predicted"/>
<reference evidence="1" key="1">
    <citation type="submission" date="2021-01" db="EMBL/GenBank/DDBJ databases">
        <authorList>
            <person name="Corre E."/>
            <person name="Pelletier E."/>
            <person name="Niang G."/>
            <person name="Scheremetjew M."/>
            <person name="Finn R."/>
            <person name="Kale V."/>
            <person name="Holt S."/>
            <person name="Cochrane G."/>
            <person name="Meng A."/>
            <person name="Brown T."/>
            <person name="Cohen L."/>
        </authorList>
    </citation>
    <scope>NUCLEOTIDE SEQUENCE</scope>
    <source>
        <strain evidence="1">NIES-381</strain>
    </source>
</reference>
<dbReference type="AlphaFoldDB" id="A0A7S1NSC0"/>
<protein>
    <submittedName>
        <fullName evidence="1">Uncharacterized protein</fullName>
    </submittedName>
</protein>
<name>A0A7S1NSC0_9EUGL</name>
<sequence length="111" mass="12782">MSLDEDSEPRRCPPRSRQAPFLAILGPSIAQKPIARSGMYRATVARTPAFQAPKNDWLWFQQSMRWLQSPNGEFQGPRWAQWGYLLAHCLPNIWTNQQKEQVLELGDSNLT</sequence>
<dbReference type="EMBL" id="HBGA01130416">
    <property type="protein sequence ID" value="CAD9037173.1"/>
    <property type="molecule type" value="Transcribed_RNA"/>
</dbReference>